<comment type="caution">
    <text evidence="2">The sequence shown here is derived from an EMBL/GenBank/DDBJ whole genome shotgun (WGS) entry which is preliminary data.</text>
</comment>
<keyword evidence="1" id="KW-0175">Coiled coil</keyword>
<keyword evidence="3" id="KW-1185">Reference proteome</keyword>
<evidence type="ECO:0008006" key="4">
    <source>
        <dbReference type="Google" id="ProtNLM"/>
    </source>
</evidence>
<dbReference type="Proteomes" id="UP001281656">
    <property type="component" value="Unassembled WGS sequence"/>
</dbReference>
<organism evidence="2 3">
    <name type="scientific">Clostridium tanneri</name>
    <dbReference type="NCBI Taxonomy" id="3037988"/>
    <lineage>
        <taxon>Bacteria</taxon>
        <taxon>Bacillati</taxon>
        <taxon>Bacillota</taxon>
        <taxon>Clostridia</taxon>
        <taxon>Eubacteriales</taxon>
        <taxon>Clostridiaceae</taxon>
        <taxon>Clostridium</taxon>
    </lineage>
</organism>
<dbReference type="EMBL" id="JARUJP010000006">
    <property type="protein sequence ID" value="MDW8800835.1"/>
    <property type="molecule type" value="Genomic_DNA"/>
</dbReference>
<evidence type="ECO:0000256" key="1">
    <source>
        <dbReference type="SAM" id="Coils"/>
    </source>
</evidence>
<evidence type="ECO:0000313" key="3">
    <source>
        <dbReference type="Proteomes" id="UP001281656"/>
    </source>
</evidence>
<sequence length="144" mass="16636">MNSLNIETLKSKGIFFNEIDKDKLSSEPEINYSKLSGDNDEGKRKKLQEMKNEIELKIKNILSNSEESIKSTVPIINNVNKQLMQDNLLLKIKIESMKQVSKNILNHCNDLKARTLESDSQELKEVLDSIVEKFKNELQKVKEE</sequence>
<name>A0ABU4JRT1_9CLOT</name>
<gene>
    <name evidence="2" type="ORF">P8V03_06670</name>
</gene>
<proteinExistence type="predicted"/>
<protein>
    <recommendedName>
        <fullName evidence="4">Viral A-type inclusion protein</fullName>
    </recommendedName>
</protein>
<evidence type="ECO:0000313" key="2">
    <source>
        <dbReference type="EMBL" id="MDW8800835.1"/>
    </source>
</evidence>
<reference evidence="2 3" key="1">
    <citation type="submission" date="2023-04" db="EMBL/GenBank/DDBJ databases">
        <title>Clostridium tannerae sp. nov., isolated from the fecal material of an alpaca.</title>
        <authorList>
            <person name="Miller S."/>
            <person name="Hendry M."/>
            <person name="King J."/>
            <person name="Sankaranarayanan K."/>
            <person name="Lawson P.A."/>
        </authorList>
    </citation>
    <scope>NUCLEOTIDE SEQUENCE [LARGE SCALE GENOMIC DNA]</scope>
    <source>
        <strain evidence="2 3">A1-XYC3</strain>
    </source>
</reference>
<accession>A0ABU4JRT1</accession>
<dbReference type="RefSeq" id="WP_318797445.1">
    <property type="nucleotide sequence ID" value="NZ_JARUJP010000006.1"/>
</dbReference>
<feature type="coiled-coil region" evidence="1">
    <location>
        <begin position="113"/>
        <end position="144"/>
    </location>
</feature>